<evidence type="ECO:0000256" key="1">
    <source>
        <dbReference type="ARBA" id="ARBA00004418"/>
    </source>
</evidence>
<comment type="subcellular location">
    <subcellularLocation>
        <location evidence="1">Periplasm</location>
    </subcellularLocation>
</comment>
<dbReference type="AlphaFoldDB" id="A0A963Z0B2"/>
<sequence>MTDRKSLTLDRRGFGKLALGSAAAIGAGNWGRAAFADDATAAYHAANIDWRQAAGQTIQLAGATHPWSAAITPLIPQFTALTGIKVETDYQSEAEYTAALPIRLGSGSPTPDVFMFISYGQGIGAGWLEPLDAMYADKTLMDPAWYNEADLLGAARDFPVWSNKQRYAFPITTEAQIMFFNQPMLDKKGVAVPKTFDALLTAAEKLNTPDVAGIAMRAKAAGSATAASMGFVFSYGGQLVQDGRAAFDSPEAIAAMEIYGEMLRKAGPIGVGTYDWYEVLNDYTQGAAAIASDSSNFAGTIADPTKSRAAGKTTFTSIVSDGSHAPTPYMSCWQACINSKSAKKKAAFLFLQWATSQPTSLLTAFAGLATTRSSAWSSAAFKKAFGTQAADAALYSLSHASIAPSKAALFHPQAPQIFDAFAIATNQIVTGHVSAKDALTKAAKTVNAVIRP</sequence>
<dbReference type="Proteomes" id="UP000721844">
    <property type="component" value="Unassembled WGS sequence"/>
</dbReference>
<dbReference type="Pfam" id="PF01547">
    <property type="entry name" value="SBP_bac_1"/>
    <property type="match status" value="1"/>
</dbReference>
<organism evidence="3 4">
    <name type="scientific">Acidisoma cellulosilyticum</name>
    <dbReference type="NCBI Taxonomy" id="2802395"/>
    <lineage>
        <taxon>Bacteria</taxon>
        <taxon>Pseudomonadati</taxon>
        <taxon>Pseudomonadota</taxon>
        <taxon>Alphaproteobacteria</taxon>
        <taxon>Acetobacterales</taxon>
        <taxon>Acidocellaceae</taxon>
        <taxon>Acidisoma</taxon>
    </lineage>
</organism>
<protein>
    <submittedName>
        <fullName evidence="3">Extracellular solute-binding protein</fullName>
    </submittedName>
</protein>
<dbReference type="RefSeq" id="WP_227306815.1">
    <property type="nucleotide sequence ID" value="NZ_JAESVA010000002.1"/>
</dbReference>
<dbReference type="Gene3D" id="3.40.190.10">
    <property type="entry name" value="Periplasmic binding protein-like II"/>
    <property type="match status" value="2"/>
</dbReference>
<dbReference type="InterPro" id="IPR006059">
    <property type="entry name" value="SBP"/>
</dbReference>
<dbReference type="InterPro" id="IPR050490">
    <property type="entry name" value="Bact_solute-bd_prot1"/>
</dbReference>
<dbReference type="SUPFAM" id="SSF53850">
    <property type="entry name" value="Periplasmic binding protein-like II"/>
    <property type="match status" value="1"/>
</dbReference>
<keyword evidence="4" id="KW-1185">Reference proteome</keyword>
<evidence type="ECO:0000256" key="2">
    <source>
        <dbReference type="ARBA" id="ARBA00008520"/>
    </source>
</evidence>
<comment type="similarity">
    <text evidence="2">Belongs to the bacterial solute-binding protein 1 family.</text>
</comment>
<evidence type="ECO:0000313" key="3">
    <source>
        <dbReference type="EMBL" id="MCB8880211.1"/>
    </source>
</evidence>
<comment type="caution">
    <text evidence="3">The sequence shown here is derived from an EMBL/GenBank/DDBJ whole genome shotgun (WGS) entry which is preliminary data.</text>
</comment>
<dbReference type="GO" id="GO:0042597">
    <property type="term" value="C:periplasmic space"/>
    <property type="evidence" value="ECO:0007669"/>
    <property type="project" value="UniProtKB-SubCell"/>
</dbReference>
<dbReference type="PANTHER" id="PTHR43649:SF12">
    <property type="entry name" value="DIACETYLCHITOBIOSE BINDING PROTEIN DASA"/>
    <property type="match status" value="1"/>
</dbReference>
<reference evidence="3 4" key="1">
    <citation type="journal article" date="2021" name="Microorganisms">
        <title>Acidisoma silvae sp. nov. and Acidisomacellulosilytica sp. nov., Two Acidophilic Bacteria Isolated from Decaying Wood, Hydrolyzing Cellulose and Producing Poly-3-hydroxybutyrate.</title>
        <authorList>
            <person name="Mieszkin S."/>
            <person name="Pouder E."/>
            <person name="Uroz S."/>
            <person name="Simon-Colin C."/>
            <person name="Alain K."/>
        </authorList>
    </citation>
    <scope>NUCLEOTIDE SEQUENCE [LARGE SCALE GENOMIC DNA]</scope>
    <source>
        <strain evidence="3 4">HW T5.17</strain>
    </source>
</reference>
<dbReference type="EMBL" id="JAESVA010000002">
    <property type="protein sequence ID" value="MCB8880211.1"/>
    <property type="molecule type" value="Genomic_DNA"/>
</dbReference>
<dbReference type="PANTHER" id="PTHR43649">
    <property type="entry name" value="ARABINOSE-BINDING PROTEIN-RELATED"/>
    <property type="match status" value="1"/>
</dbReference>
<accession>A0A963Z0B2</accession>
<proteinExistence type="inferred from homology"/>
<name>A0A963Z0B2_9PROT</name>
<evidence type="ECO:0000313" key="4">
    <source>
        <dbReference type="Proteomes" id="UP000721844"/>
    </source>
</evidence>
<dbReference type="PROSITE" id="PS51318">
    <property type="entry name" value="TAT"/>
    <property type="match status" value="1"/>
</dbReference>
<gene>
    <name evidence="3" type="ORF">ACELLULO517_08205</name>
</gene>
<dbReference type="InterPro" id="IPR006311">
    <property type="entry name" value="TAT_signal"/>
</dbReference>